<evidence type="ECO:0000256" key="5">
    <source>
        <dbReference type="ARBA" id="ARBA00023295"/>
    </source>
</evidence>
<dbReference type="GO" id="GO:0008061">
    <property type="term" value="F:chitin binding"/>
    <property type="evidence" value="ECO:0007669"/>
    <property type="project" value="InterPro"/>
</dbReference>
<evidence type="ECO:0000256" key="1">
    <source>
        <dbReference type="ARBA" id="ARBA00000822"/>
    </source>
</evidence>
<dbReference type="PANTHER" id="PTHR11177:SF392">
    <property type="entry name" value="HAP41P"/>
    <property type="match status" value="1"/>
</dbReference>
<dbReference type="InterPro" id="IPR011583">
    <property type="entry name" value="Chitinase_II/V-like_cat"/>
</dbReference>
<reference evidence="11 12" key="1">
    <citation type="submission" date="2019-02" db="EMBL/GenBank/DDBJ databases">
        <title>Genome sequencing of the rare red list fungi Antrodiella citrinella (Flaviporus citrinellus).</title>
        <authorList>
            <person name="Buettner E."/>
            <person name="Kellner H."/>
        </authorList>
    </citation>
    <scope>NUCLEOTIDE SEQUENCE [LARGE SCALE GENOMIC DNA]</scope>
    <source>
        <strain evidence="11 12">DSM 108506</strain>
    </source>
</reference>
<keyword evidence="2 7" id="KW-0378">Hydrolase</keyword>
<dbReference type="GO" id="GO:0006032">
    <property type="term" value="P:chitin catabolic process"/>
    <property type="evidence" value="ECO:0007669"/>
    <property type="project" value="UniProtKB-KW"/>
</dbReference>
<gene>
    <name evidence="11" type="ORF">EUX98_g1250</name>
</gene>
<dbReference type="GO" id="GO:0008843">
    <property type="term" value="F:endochitinase activity"/>
    <property type="evidence" value="ECO:0007669"/>
    <property type="project" value="UniProtKB-EC"/>
</dbReference>
<evidence type="ECO:0000256" key="3">
    <source>
        <dbReference type="ARBA" id="ARBA00023024"/>
    </source>
</evidence>
<dbReference type="PROSITE" id="PS01095">
    <property type="entry name" value="GH18_1"/>
    <property type="match status" value="1"/>
</dbReference>
<dbReference type="SMART" id="SM00636">
    <property type="entry name" value="Glyco_18"/>
    <property type="match status" value="1"/>
</dbReference>
<evidence type="ECO:0000256" key="7">
    <source>
        <dbReference type="RuleBase" id="RU000489"/>
    </source>
</evidence>
<proteinExistence type="inferred from homology"/>
<accession>A0A4S4N1Z7</accession>
<dbReference type="GO" id="GO:0005576">
    <property type="term" value="C:extracellular region"/>
    <property type="evidence" value="ECO:0007669"/>
    <property type="project" value="TreeGrafter"/>
</dbReference>
<dbReference type="Gene3D" id="3.20.20.80">
    <property type="entry name" value="Glycosidases"/>
    <property type="match status" value="1"/>
</dbReference>
<feature type="region of interest" description="Disordered" evidence="9">
    <location>
        <begin position="417"/>
        <end position="457"/>
    </location>
</feature>
<feature type="domain" description="GH18" evidence="10">
    <location>
        <begin position="106"/>
        <end position="457"/>
    </location>
</feature>
<dbReference type="InterPro" id="IPR001579">
    <property type="entry name" value="Glyco_hydro_18_chit_AS"/>
</dbReference>
<dbReference type="PANTHER" id="PTHR11177">
    <property type="entry name" value="CHITINASE"/>
    <property type="match status" value="1"/>
</dbReference>
<evidence type="ECO:0000256" key="6">
    <source>
        <dbReference type="ARBA" id="ARBA00023326"/>
    </source>
</evidence>
<dbReference type="OrthoDB" id="73875at2759"/>
<dbReference type="PROSITE" id="PS51910">
    <property type="entry name" value="GH18_2"/>
    <property type="match status" value="1"/>
</dbReference>
<feature type="compositionally biased region" description="Low complexity" evidence="9">
    <location>
        <begin position="8"/>
        <end position="63"/>
    </location>
</feature>
<keyword evidence="5 7" id="KW-0326">Glycosidase</keyword>
<evidence type="ECO:0000256" key="9">
    <source>
        <dbReference type="SAM" id="MobiDB-lite"/>
    </source>
</evidence>
<dbReference type="GO" id="GO:0000272">
    <property type="term" value="P:polysaccharide catabolic process"/>
    <property type="evidence" value="ECO:0007669"/>
    <property type="project" value="UniProtKB-KW"/>
</dbReference>
<dbReference type="InterPro" id="IPR001223">
    <property type="entry name" value="Glyco_hydro18_cat"/>
</dbReference>
<organism evidence="11 12">
    <name type="scientific">Antrodiella citrinella</name>
    <dbReference type="NCBI Taxonomy" id="2447956"/>
    <lineage>
        <taxon>Eukaryota</taxon>
        <taxon>Fungi</taxon>
        <taxon>Dikarya</taxon>
        <taxon>Basidiomycota</taxon>
        <taxon>Agaricomycotina</taxon>
        <taxon>Agaricomycetes</taxon>
        <taxon>Polyporales</taxon>
        <taxon>Steccherinaceae</taxon>
        <taxon>Antrodiella</taxon>
    </lineage>
</organism>
<dbReference type="EMBL" id="SGPM01000013">
    <property type="protein sequence ID" value="THH32949.1"/>
    <property type="molecule type" value="Genomic_DNA"/>
</dbReference>
<evidence type="ECO:0000256" key="8">
    <source>
        <dbReference type="RuleBase" id="RU004453"/>
    </source>
</evidence>
<dbReference type="Proteomes" id="UP000308730">
    <property type="component" value="Unassembled WGS sequence"/>
</dbReference>
<evidence type="ECO:0000313" key="12">
    <source>
        <dbReference type="Proteomes" id="UP000308730"/>
    </source>
</evidence>
<keyword evidence="3" id="KW-0146">Chitin degradation</keyword>
<dbReference type="InterPro" id="IPR017853">
    <property type="entry name" value="GH"/>
</dbReference>
<comment type="caution">
    <text evidence="11">The sequence shown here is derived from an EMBL/GenBank/DDBJ whole genome shotgun (WGS) entry which is preliminary data.</text>
</comment>
<dbReference type="InterPro" id="IPR050314">
    <property type="entry name" value="Glycosyl_Hydrlase_18"/>
</dbReference>
<dbReference type="AlphaFoldDB" id="A0A4S4N1Z7"/>
<keyword evidence="12" id="KW-1185">Reference proteome</keyword>
<protein>
    <recommendedName>
        <fullName evidence="10">GH18 domain-containing protein</fullName>
    </recommendedName>
</protein>
<evidence type="ECO:0000256" key="2">
    <source>
        <dbReference type="ARBA" id="ARBA00022801"/>
    </source>
</evidence>
<keyword evidence="6" id="KW-0624">Polysaccharide degradation</keyword>
<evidence type="ECO:0000256" key="4">
    <source>
        <dbReference type="ARBA" id="ARBA00023277"/>
    </source>
</evidence>
<feature type="compositionally biased region" description="Low complexity" evidence="9">
    <location>
        <begin position="432"/>
        <end position="451"/>
    </location>
</feature>
<evidence type="ECO:0000313" key="11">
    <source>
        <dbReference type="EMBL" id="THH32949.1"/>
    </source>
</evidence>
<feature type="region of interest" description="Disordered" evidence="9">
    <location>
        <begin position="1"/>
        <end position="106"/>
    </location>
</feature>
<dbReference type="Pfam" id="PF00704">
    <property type="entry name" value="Glyco_hydro_18"/>
    <property type="match status" value="1"/>
</dbReference>
<comment type="similarity">
    <text evidence="8">Belongs to the glycosyl hydrolase 18 family.</text>
</comment>
<comment type="catalytic activity">
    <reaction evidence="1">
        <text>Random endo-hydrolysis of N-acetyl-beta-D-glucosaminide (1-&gt;4)-beta-linkages in chitin and chitodextrins.</text>
        <dbReference type="EC" id="3.2.1.14"/>
    </reaction>
</comment>
<evidence type="ECO:0000259" key="10">
    <source>
        <dbReference type="PROSITE" id="PS51910"/>
    </source>
</evidence>
<sequence length="457" mass="48132">MTTYTTLAPSPVASSPVPAVSPQAADVPSSPAVASSPGATPAIDHTPSPLSTTVYTTTVIPTQDTPPPSPVSPMPPPSSPTSDSPSPPIATPPVSSNKQGSPPSRPEVMAYYPDWVTADFPPEKIDFNRLDWIDYAFAVPDASYNVQWDGADDGGQFLTRLVNAAHAAGKKVKVSIGGWTGSRYFSPATSSDTTRKQLATNILNLYRQYNLDGVDIDWEYPAQQGDSANAVSPSDTANYLLFLQLLRKTLPPQAKITAAAMTVPWAGPDGQPLKDMREFAQVLDWVLLMNYDTWGSSLKPGPNSPLNDACHNSTQPSASAVSSIQMWTQAGFPARQIVLGVPSYGYISKSSATRLRTRRDVGVLQDPRALSGSGRRLRRDAAAAASSGLGLGLGWGVLNPLVAGALVDALVPDLVAAEEKEKEKQPQPPGRPASSGSGSDTDSGDGSADSSPKPKLE</sequence>
<keyword evidence="4" id="KW-0119">Carbohydrate metabolism</keyword>
<feature type="compositionally biased region" description="Pro residues" evidence="9">
    <location>
        <begin position="64"/>
        <end position="91"/>
    </location>
</feature>
<dbReference type="SUPFAM" id="SSF51445">
    <property type="entry name" value="(Trans)glycosidases"/>
    <property type="match status" value="1"/>
</dbReference>
<name>A0A4S4N1Z7_9APHY</name>